<name>A0ABD5S3G5_9EURY</name>
<evidence type="ECO:0000256" key="2">
    <source>
        <dbReference type="ARBA" id="ARBA00022448"/>
    </source>
</evidence>
<gene>
    <name evidence="7" type="ORF">ACFQE1_17090</name>
</gene>
<feature type="transmembrane region" description="Helical" evidence="6">
    <location>
        <begin position="12"/>
        <end position="30"/>
    </location>
</feature>
<protein>
    <submittedName>
        <fullName evidence="7">Anion permease</fullName>
    </submittedName>
</protein>
<comment type="subcellular location">
    <subcellularLocation>
        <location evidence="1">Membrane</location>
        <topology evidence="1">Multi-pass membrane protein</topology>
    </subcellularLocation>
</comment>
<evidence type="ECO:0000256" key="1">
    <source>
        <dbReference type="ARBA" id="ARBA00004141"/>
    </source>
</evidence>
<proteinExistence type="predicted"/>
<dbReference type="AlphaFoldDB" id="A0ABD5S3G5"/>
<evidence type="ECO:0000256" key="4">
    <source>
        <dbReference type="ARBA" id="ARBA00022989"/>
    </source>
</evidence>
<feature type="non-terminal residue" evidence="7">
    <location>
        <position position="1"/>
    </location>
</feature>
<evidence type="ECO:0000256" key="5">
    <source>
        <dbReference type="ARBA" id="ARBA00023136"/>
    </source>
</evidence>
<dbReference type="PANTHER" id="PTHR43652:SF2">
    <property type="entry name" value="BASIC AMINO ACID ANTIPORTER YFCC-RELATED"/>
    <property type="match status" value="1"/>
</dbReference>
<organism evidence="7 8">
    <name type="scientific">Halobium palmae</name>
    <dbReference type="NCBI Taxonomy" id="1776492"/>
    <lineage>
        <taxon>Archaea</taxon>
        <taxon>Methanobacteriati</taxon>
        <taxon>Methanobacteriota</taxon>
        <taxon>Stenosarchaea group</taxon>
        <taxon>Halobacteria</taxon>
        <taxon>Halobacteriales</taxon>
        <taxon>Haloferacaceae</taxon>
        <taxon>Halobium</taxon>
    </lineage>
</organism>
<reference evidence="7 8" key="1">
    <citation type="journal article" date="2019" name="Int. J. Syst. Evol. Microbiol.">
        <title>The Global Catalogue of Microorganisms (GCM) 10K type strain sequencing project: providing services to taxonomists for standard genome sequencing and annotation.</title>
        <authorList>
            <consortium name="The Broad Institute Genomics Platform"/>
            <consortium name="The Broad Institute Genome Sequencing Center for Infectious Disease"/>
            <person name="Wu L."/>
            <person name="Ma J."/>
        </authorList>
    </citation>
    <scope>NUCLEOTIDE SEQUENCE [LARGE SCALE GENOMIC DNA]</scope>
    <source>
        <strain evidence="7 8">NBRC 111368</strain>
    </source>
</reference>
<dbReference type="EMBL" id="JBHSWU010000856">
    <property type="protein sequence ID" value="MFC6726047.1"/>
    <property type="molecule type" value="Genomic_DNA"/>
</dbReference>
<evidence type="ECO:0000313" key="8">
    <source>
        <dbReference type="Proteomes" id="UP001596328"/>
    </source>
</evidence>
<evidence type="ECO:0000313" key="7">
    <source>
        <dbReference type="EMBL" id="MFC6726047.1"/>
    </source>
</evidence>
<keyword evidence="5 6" id="KW-0472">Membrane</keyword>
<dbReference type="Proteomes" id="UP001596328">
    <property type="component" value="Unassembled WGS sequence"/>
</dbReference>
<dbReference type="InterPro" id="IPR001898">
    <property type="entry name" value="SLC13A/DASS"/>
</dbReference>
<dbReference type="PROSITE" id="PS01271">
    <property type="entry name" value="NA_SULFATE"/>
    <property type="match status" value="1"/>
</dbReference>
<dbReference type="Pfam" id="PF00939">
    <property type="entry name" value="Na_sulph_symp"/>
    <property type="match status" value="1"/>
</dbReference>
<sequence>QSPAVGADPFSFVLAVTFAASTAFMTPVGYQTNLMVYGPGGYRFTDYLRVGAPLQLLLAAVTTLGIALIWGVQP</sequence>
<keyword evidence="4 6" id="KW-1133">Transmembrane helix</keyword>
<dbReference type="InterPro" id="IPR051679">
    <property type="entry name" value="DASS-Related_Transporters"/>
</dbReference>
<dbReference type="PANTHER" id="PTHR43652">
    <property type="entry name" value="BASIC AMINO ACID ANTIPORTER YFCC-RELATED"/>
    <property type="match status" value="1"/>
</dbReference>
<comment type="caution">
    <text evidence="7">The sequence shown here is derived from an EMBL/GenBank/DDBJ whole genome shotgun (WGS) entry which is preliminary data.</text>
</comment>
<keyword evidence="3 6" id="KW-0812">Transmembrane</keyword>
<evidence type="ECO:0000256" key="6">
    <source>
        <dbReference type="SAM" id="Phobius"/>
    </source>
</evidence>
<feature type="transmembrane region" description="Helical" evidence="6">
    <location>
        <begin position="50"/>
        <end position="72"/>
    </location>
</feature>
<keyword evidence="2" id="KW-0813">Transport</keyword>
<keyword evidence="8" id="KW-1185">Reference proteome</keyword>
<dbReference type="GO" id="GO:0016020">
    <property type="term" value="C:membrane"/>
    <property type="evidence" value="ECO:0007669"/>
    <property type="project" value="UniProtKB-SubCell"/>
</dbReference>
<accession>A0ABD5S3G5</accession>
<evidence type="ECO:0000256" key="3">
    <source>
        <dbReference type="ARBA" id="ARBA00022692"/>
    </source>
</evidence>
<dbReference type="InterPro" id="IPR031312">
    <property type="entry name" value="Na/sul_symport_CS"/>
</dbReference>